<feature type="region of interest" description="Disordered" evidence="1">
    <location>
        <begin position="324"/>
        <end position="346"/>
    </location>
</feature>
<evidence type="ECO:0008006" key="4">
    <source>
        <dbReference type="Google" id="ProtNLM"/>
    </source>
</evidence>
<dbReference type="InterPro" id="IPR046347">
    <property type="entry name" value="bZIP_sf"/>
</dbReference>
<gene>
    <name evidence="2" type="ORF">CROQUDRAFT_658323</name>
</gene>
<dbReference type="OrthoDB" id="2552152at2759"/>
<dbReference type="GO" id="GO:0003700">
    <property type="term" value="F:DNA-binding transcription factor activity"/>
    <property type="evidence" value="ECO:0007669"/>
    <property type="project" value="InterPro"/>
</dbReference>
<feature type="compositionally biased region" description="Low complexity" evidence="1">
    <location>
        <begin position="193"/>
        <end position="208"/>
    </location>
</feature>
<dbReference type="CDD" id="cd14688">
    <property type="entry name" value="bZIP_YAP"/>
    <property type="match status" value="1"/>
</dbReference>
<sequence>MKRGRKQDDTLPPSRSREIQRAFRQRRSDYIRGLEKRVQELQMEVDQILSQRGEPLRYTSLPVEPEPPVGCKKPKTKAKQTLPNFMDLKAPAEMVSRSNPTLLQQSDTPLCPISRPPTAFGPISDYFVDNSYEIHDYLPSVPVSHHSRSGIARDSRAADSKPNVAEDSKNNFHRSYSPLPCQRALDQRWDSHSQITPSTNSSRSSPYSGVPAYHQHSSMYAEENLGSQDRVMYPGLESTLSSQVRPLHLLPPMFSQRSVTAPQLAHTAHSIGTSTSTSSPERSTVPDVGYDCYESPPSMEAAPYDYPPTEDLSFEGHFRPYSVFESPNDQPNDLSPYRNEETSPYNRSAGPVLQSVVSDSHLGAFTSHGSFEDEDAHLNHSQFDYHSTRLQPAVILTPSGSVSTPTSLDSTEMQLITSTSHESTRDMVTPSMVTCDIQECDQVDLDVGLKHDSPALTLYSGELC</sequence>
<dbReference type="AlphaFoldDB" id="A0A9P6TAY0"/>
<dbReference type="SUPFAM" id="SSF57959">
    <property type="entry name" value="Leucine zipper domain"/>
    <property type="match status" value="1"/>
</dbReference>
<comment type="caution">
    <text evidence="2">The sequence shown here is derived from an EMBL/GenBank/DDBJ whole genome shotgun (WGS) entry which is preliminary data.</text>
</comment>
<evidence type="ECO:0000256" key="1">
    <source>
        <dbReference type="SAM" id="MobiDB-lite"/>
    </source>
</evidence>
<feature type="compositionally biased region" description="Basic and acidic residues" evidence="1">
    <location>
        <begin position="151"/>
        <end position="170"/>
    </location>
</feature>
<proteinExistence type="predicted"/>
<protein>
    <recommendedName>
        <fullName evidence="4">BZIP domain-containing protein</fullName>
    </recommendedName>
</protein>
<reference evidence="2" key="1">
    <citation type="submission" date="2013-11" db="EMBL/GenBank/DDBJ databases">
        <title>Genome sequence of the fusiform rust pathogen reveals effectors for host alternation and coevolution with pine.</title>
        <authorList>
            <consortium name="DOE Joint Genome Institute"/>
            <person name="Smith K."/>
            <person name="Pendleton A."/>
            <person name="Kubisiak T."/>
            <person name="Anderson C."/>
            <person name="Salamov A."/>
            <person name="Aerts A."/>
            <person name="Riley R."/>
            <person name="Clum A."/>
            <person name="Lindquist E."/>
            <person name="Ence D."/>
            <person name="Campbell M."/>
            <person name="Kronenberg Z."/>
            <person name="Feau N."/>
            <person name="Dhillon B."/>
            <person name="Hamelin R."/>
            <person name="Burleigh J."/>
            <person name="Smith J."/>
            <person name="Yandell M."/>
            <person name="Nelson C."/>
            <person name="Grigoriev I."/>
            <person name="Davis J."/>
        </authorList>
    </citation>
    <scope>NUCLEOTIDE SEQUENCE</scope>
    <source>
        <strain evidence="2">G11</strain>
    </source>
</reference>
<organism evidence="2 3">
    <name type="scientific">Cronartium quercuum f. sp. fusiforme G11</name>
    <dbReference type="NCBI Taxonomy" id="708437"/>
    <lineage>
        <taxon>Eukaryota</taxon>
        <taxon>Fungi</taxon>
        <taxon>Dikarya</taxon>
        <taxon>Basidiomycota</taxon>
        <taxon>Pucciniomycotina</taxon>
        <taxon>Pucciniomycetes</taxon>
        <taxon>Pucciniales</taxon>
        <taxon>Coleosporiaceae</taxon>
        <taxon>Cronartium</taxon>
    </lineage>
</organism>
<feature type="region of interest" description="Disordered" evidence="1">
    <location>
        <begin position="143"/>
        <end position="212"/>
    </location>
</feature>
<dbReference type="Proteomes" id="UP000886653">
    <property type="component" value="Unassembled WGS sequence"/>
</dbReference>
<name>A0A9P6TAY0_9BASI</name>
<keyword evidence="3" id="KW-1185">Reference proteome</keyword>
<feature type="region of interest" description="Disordered" evidence="1">
    <location>
        <begin position="1"/>
        <end position="22"/>
    </location>
</feature>
<evidence type="ECO:0000313" key="2">
    <source>
        <dbReference type="EMBL" id="KAG0145671.1"/>
    </source>
</evidence>
<dbReference type="EMBL" id="MU167272">
    <property type="protein sequence ID" value="KAG0145671.1"/>
    <property type="molecule type" value="Genomic_DNA"/>
</dbReference>
<accession>A0A9P6TAY0</accession>
<dbReference type="Gene3D" id="1.20.5.170">
    <property type="match status" value="1"/>
</dbReference>
<evidence type="ECO:0000313" key="3">
    <source>
        <dbReference type="Proteomes" id="UP000886653"/>
    </source>
</evidence>